<dbReference type="EMBL" id="JACGCM010002279">
    <property type="protein sequence ID" value="KAF6142077.1"/>
    <property type="molecule type" value="Genomic_DNA"/>
</dbReference>
<proteinExistence type="predicted"/>
<dbReference type="OrthoDB" id="1682956at2759"/>
<gene>
    <name evidence="1" type="ORF">GIB67_036995</name>
</gene>
<name>A0A7J7LHG9_9MAGN</name>
<evidence type="ECO:0000313" key="1">
    <source>
        <dbReference type="EMBL" id="KAF6142077.1"/>
    </source>
</evidence>
<accession>A0A7J7LHG9</accession>
<organism evidence="1 2">
    <name type="scientific">Kingdonia uniflora</name>
    <dbReference type="NCBI Taxonomy" id="39325"/>
    <lineage>
        <taxon>Eukaryota</taxon>
        <taxon>Viridiplantae</taxon>
        <taxon>Streptophyta</taxon>
        <taxon>Embryophyta</taxon>
        <taxon>Tracheophyta</taxon>
        <taxon>Spermatophyta</taxon>
        <taxon>Magnoliopsida</taxon>
        <taxon>Ranunculales</taxon>
        <taxon>Circaeasteraceae</taxon>
        <taxon>Kingdonia</taxon>
    </lineage>
</organism>
<reference evidence="1 2" key="1">
    <citation type="journal article" date="2020" name="IScience">
        <title>Genome Sequencing of the Endangered Kingdonia uniflora (Circaeasteraceae, Ranunculales) Reveals Potential Mechanisms of Evolutionary Specialization.</title>
        <authorList>
            <person name="Sun Y."/>
            <person name="Deng T."/>
            <person name="Zhang A."/>
            <person name="Moore M.J."/>
            <person name="Landis J.B."/>
            <person name="Lin N."/>
            <person name="Zhang H."/>
            <person name="Zhang X."/>
            <person name="Huang J."/>
            <person name="Zhang X."/>
            <person name="Sun H."/>
            <person name="Wang H."/>
        </authorList>
    </citation>
    <scope>NUCLEOTIDE SEQUENCE [LARGE SCALE GENOMIC DNA]</scope>
    <source>
        <strain evidence="1">TB1705</strain>
        <tissue evidence="1">Leaf</tissue>
    </source>
</reference>
<evidence type="ECO:0000313" key="2">
    <source>
        <dbReference type="Proteomes" id="UP000541444"/>
    </source>
</evidence>
<sequence length="129" mass="14455">MVQTVVDDLRESYASITSKLQQEVSSMQDFTHTVKGEWNIHMGKTETHYSEVTASVESGKRALEEALQHWNGMEANQVVRAQLSSAATSSLDDLDVANRNLLCSIEDSLKLYNEAVETLIRWLIPAVMI</sequence>
<dbReference type="Proteomes" id="UP000541444">
    <property type="component" value="Unassembled WGS sequence"/>
</dbReference>
<keyword evidence="2" id="KW-1185">Reference proteome</keyword>
<comment type="caution">
    <text evidence="1">The sequence shown here is derived from an EMBL/GenBank/DDBJ whole genome shotgun (WGS) entry which is preliminary data.</text>
</comment>
<dbReference type="AlphaFoldDB" id="A0A7J7LHG9"/>
<protein>
    <submittedName>
        <fullName evidence="1">Uncharacterized protein</fullName>
    </submittedName>
</protein>